<organism evidence="2 3">
    <name type="scientific">Triparma columacea</name>
    <dbReference type="NCBI Taxonomy" id="722753"/>
    <lineage>
        <taxon>Eukaryota</taxon>
        <taxon>Sar</taxon>
        <taxon>Stramenopiles</taxon>
        <taxon>Ochrophyta</taxon>
        <taxon>Bolidophyceae</taxon>
        <taxon>Parmales</taxon>
        <taxon>Triparmaceae</taxon>
        <taxon>Triparma</taxon>
    </lineage>
</organism>
<accession>A0A9W7GKA3</accession>
<protein>
    <submittedName>
        <fullName evidence="2">Uncharacterized protein</fullName>
    </submittedName>
</protein>
<keyword evidence="3" id="KW-1185">Reference proteome</keyword>
<evidence type="ECO:0000256" key="1">
    <source>
        <dbReference type="SAM" id="MobiDB-lite"/>
    </source>
</evidence>
<dbReference type="OrthoDB" id="195846at2759"/>
<feature type="compositionally biased region" description="Gly residues" evidence="1">
    <location>
        <begin position="388"/>
        <end position="397"/>
    </location>
</feature>
<evidence type="ECO:0000313" key="2">
    <source>
        <dbReference type="EMBL" id="GMI47272.1"/>
    </source>
</evidence>
<gene>
    <name evidence="2" type="ORF">TrCOL_g10560</name>
</gene>
<feature type="region of interest" description="Disordered" evidence="1">
    <location>
        <begin position="381"/>
        <end position="400"/>
    </location>
</feature>
<feature type="region of interest" description="Disordered" evidence="1">
    <location>
        <begin position="289"/>
        <end position="317"/>
    </location>
</feature>
<comment type="caution">
    <text evidence="2">The sequence shown here is derived from an EMBL/GenBank/DDBJ whole genome shotgun (WGS) entry which is preliminary data.</text>
</comment>
<reference evidence="3" key="1">
    <citation type="journal article" date="2023" name="Commun. Biol.">
        <title>Genome analysis of Parmales, the sister group of diatoms, reveals the evolutionary specialization of diatoms from phago-mixotrophs to photoautotrophs.</title>
        <authorList>
            <person name="Ban H."/>
            <person name="Sato S."/>
            <person name="Yoshikawa S."/>
            <person name="Yamada K."/>
            <person name="Nakamura Y."/>
            <person name="Ichinomiya M."/>
            <person name="Sato N."/>
            <person name="Blanc-Mathieu R."/>
            <person name="Endo H."/>
            <person name="Kuwata A."/>
            <person name="Ogata H."/>
        </authorList>
    </citation>
    <scope>NUCLEOTIDE SEQUENCE [LARGE SCALE GENOMIC DNA]</scope>
</reference>
<dbReference type="Proteomes" id="UP001165065">
    <property type="component" value="Unassembled WGS sequence"/>
</dbReference>
<evidence type="ECO:0000313" key="3">
    <source>
        <dbReference type="Proteomes" id="UP001165065"/>
    </source>
</evidence>
<feature type="compositionally biased region" description="Polar residues" evidence="1">
    <location>
        <begin position="299"/>
        <end position="317"/>
    </location>
</feature>
<dbReference type="EMBL" id="BRYA01000336">
    <property type="protein sequence ID" value="GMI47272.1"/>
    <property type="molecule type" value="Genomic_DNA"/>
</dbReference>
<name>A0A9W7GKA3_9STRA</name>
<dbReference type="AlphaFoldDB" id="A0A9W7GKA3"/>
<proteinExistence type="predicted"/>
<sequence>MKRERTTSITRLRTVSDAAREGIISVGDKDQLKRLILSNDPLAEDCMDALSSHRLNHLKEILAATSGNRGVGGRVRVNSGQGGVVGNRPVTSSLDMGRNSMDMMWSVLDDLDGIGDFGGDDNLGGGDFNEAAFQAAAEATMHGQDGGQGKEVGMGMGMGMAMGMGASMAPSSVPAFTPPNQMFRDNAPGSASAMPPPPQRHITPTMFSAASHAAAMAASVPPSPNKGSSAVRRKSADFLDDFDVSSMRRSSIEMLTDALLGDDEGGGFGSSEDEFLRQTAAAARSVEVRGGGRMVPPTTHRNPSLINYTGTSSTDSRATSNEMINILANGAIPDPAQVFQNEGNSGFYAKGGGRIPQNNPVASVAAGFLNKLKKQELGPKSQYVGNTATGGGGGRRGSGNKHKLVAIAPLSNQYSNNLPISPPPMRKKQSADVEAMLLGYTPPKGFDSACLSRLDALKVRVAALFMEGIVFQNEAFMVLHLAGLSNEFLLGQLAAALEDRAEGNSVKLNALFEAASKFFDKGTSRMTPKEEVGGAKMNKVSQEKIMKMKQDAVDLRNKGNVTEAMKVMKEVRLLEGK</sequence>